<dbReference type="EnsemblMetazoa" id="SSS_5119s_mrna">
    <property type="protein sequence ID" value="KAF7488525.1"/>
    <property type="gene ID" value="SSS_5119"/>
</dbReference>
<keyword evidence="6" id="KW-1185">Reference proteome</keyword>
<evidence type="ECO:0000313" key="7">
    <source>
        <dbReference type="Proteomes" id="UP000616769"/>
    </source>
</evidence>
<evidence type="ECO:0000313" key="3">
    <source>
        <dbReference type="EMBL" id="KAF7488525.1"/>
    </source>
</evidence>
<gene>
    <name evidence="4" type="ORF">QR98_0066160</name>
    <name evidence="3" type="ORF">SSS_5119</name>
</gene>
<keyword evidence="2" id="KW-0732">Signal</keyword>
<evidence type="ECO:0000313" key="5">
    <source>
        <dbReference type="EnsemblMetazoa" id="KAF7488525.1"/>
    </source>
</evidence>
<protein>
    <submittedName>
        <fullName evidence="4 5">Uncharacterized protein</fullName>
    </submittedName>
</protein>
<evidence type="ECO:0000313" key="4">
    <source>
        <dbReference type="EMBL" id="KPM08102.1"/>
    </source>
</evidence>
<dbReference type="EMBL" id="WVUK01000066">
    <property type="protein sequence ID" value="KAF7488525.1"/>
    <property type="molecule type" value="Genomic_DNA"/>
</dbReference>
<organism evidence="4 7">
    <name type="scientific">Sarcoptes scabiei</name>
    <name type="common">Itch mite</name>
    <name type="synonym">Acarus scabiei</name>
    <dbReference type="NCBI Taxonomy" id="52283"/>
    <lineage>
        <taxon>Eukaryota</taxon>
        <taxon>Metazoa</taxon>
        <taxon>Ecdysozoa</taxon>
        <taxon>Arthropoda</taxon>
        <taxon>Chelicerata</taxon>
        <taxon>Arachnida</taxon>
        <taxon>Acari</taxon>
        <taxon>Acariformes</taxon>
        <taxon>Sarcoptiformes</taxon>
        <taxon>Astigmata</taxon>
        <taxon>Psoroptidia</taxon>
        <taxon>Sarcoptoidea</taxon>
        <taxon>Sarcoptidae</taxon>
        <taxon>Sarcoptinae</taxon>
        <taxon>Sarcoptes</taxon>
    </lineage>
</organism>
<dbReference type="EMBL" id="JXLN01012209">
    <property type="protein sequence ID" value="KPM08102.1"/>
    <property type="molecule type" value="Genomic_DNA"/>
</dbReference>
<evidence type="ECO:0000256" key="2">
    <source>
        <dbReference type="SAM" id="SignalP"/>
    </source>
</evidence>
<evidence type="ECO:0000256" key="1">
    <source>
        <dbReference type="SAM" id="MobiDB-lite"/>
    </source>
</evidence>
<dbReference type="Proteomes" id="UP000070412">
    <property type="component" value="Unassembled WGS sequence"/>
</dbReference>
<reference evidence="3" key="3">
    <citation type="submission" date="2020-01" db="EMBL/GenBank/DDBJ databases">
        <authorList>
            <person name="Korhonen P.K.K."/>
            <person name="Guangxu M.G."/>
            <person name="Wang T.W."/>
            <person name="Stroehlein A.J.S."/>
            <person name="Young N.D."/>
            <person name="Ang C.-S.A."/>
            <person name="Fernando D.W.F."/>
            <person name="Lu H.L."/>
            <person name="Taylor S.T."/>
            <person name="Ehtesham M.E.M."/>
            <person name="Najaraj S.H.N."/>
            <person name="Harsha G.H.G."/>
            <person name="Madugundu A.M."/>
            <person name="Renuse S.R."/>
            <person name="Holt D.H."/>
            <person name="Pandey A.P."/>
            <person name="Papenfuss A.P."/>
            <person name="Gasser R.B.G."/>
            <person name="Fischer K.F."/>
        </authorList>
    </citation>
    <scope>NUCLEOTIDE SEQUENCE</scope>
    <source>
        <strain evidence="3">SSS_KF_BRIS2020</strain>
    </source>
</reference>
<proteinExistence type="predicted"/>
<feature type="compositionally biased region" description="Low complexity" evidence="1">
    <location>
        <begin position="174"/>
        <end position="195"/>
    </location>
</feature>
<evidence type="ECO:0000313" key="6">
    <source>
        <dbReference type="Proteomes" id="UP000070412"/>
    </source>
</evidence>
<dbReference type="Proteomes" id="UP000616769">
    <property type="component" value="Unassembled WGS sequence"/>
</dbReference>
<accession>A0A132AAU5</accession>
<reference evidence="5" key="4">
    <citation type="submission" date="2022-06" db="UniProtKB">
        <authorList>
            <consortium name="EnsemblMetazoa"/>
        </authorList>
    </citation>
    <scope>IDENTIFICATION</scope>
</reference>
<sequence length="316" mass="36312">MAINLELILILSFDLFISIDCHRINSKDNNRFFRIEPATSDKNLLPADIDRILLLNRFREQSNYRKTSDKIKINDNSNKQSCHCVCRMERDSSTIEFKPFKIVLNSEEFDQKFWHEISSNQTIDYFRKLFWSFVEPKFAPKKLQESSELIVKNLTKSVVIRANKNSLSHRSLASTTTTTTTSISTTSTPATTSNTKISTKTPSSLHEFVGGESIGGLVGSLNSFKTISNRAMQLSLPFIATAMLAKLLGKTELFADRSSKENRKRFKKRLQSNIDRGPPFDEILRPIYWFTMEPATLNHYLNDYLFLPPQNFETND</sequence>
<dbReference type="AlphaFoldDB" id="A0A132AAU5"/>
<dbReference type="VEuPathDB" id="VectorBase:SSCA002737"/>
<reference evidence="6" key="2">
    <citation type="journal article" date="2020" name="PLoS Negl. Trop. Dis.">
        <title>High-quality nuclear genome for Sarcoptes scabiei-A critical resource for a neglected parasite.</title>
        <authorList>
            <person name="Korhonen P.K."/>
            <person name="Gasser R.B."/>
            <person name="Ma G."/>
            <person name="Wang T."/>
            <person name="Stroehlein A.J."/>
            <person name="Young N.D."/>
            <person name="Ang C.S."/>
            <person name="Fernando D.D."/>
            <person name="Lu H.C."/>
            <person name="Taylor S."/>
            <person name="Reynolds S.L."/>
            <person name="Mofiz E."/>
            <person name="Najaraj S.H."/>
            <person name="Gowda H."/>
            <person name="Madugundu A."/>
            <person name="Renuse S."/>
            <person name="Holt D."/>
            <person name="Pandey A."/>
            <person name="Papenfuss A.T."/>
            <person name="Fischer K."/>
        </authorList>
    </citation>
    <scope>NUCLEOTIDE SEQUENCE [LARGE SCALE GENOMIC DNA]</scope>
</reference>
<feature type="chain" id="PRO_5007287541" evidence="2">
    <location>
        <begin position="22"/>
        <end position="316"/>
    </location>
</feature>
<feature type="region of interest" description="Disordered" evidence="1">
    <location>
        <begin position="171"/>
        <end position="199"/>
    </location>
</feature>
<name>A0A132AAU5_SARSC</name>
<reference evidence="4 7" key="1">
    <citation type="journal article" date="2015" name="Parasit. Vectors">
        <title>Draft genome of the scabies mite.</title>
        <authorList>
            <person name="Rider S.D.Jr."/>
            <person name="Morgan M.S."/>
            <person name="Arlian L.G."/>
        </authorList>
    </citation>
    <scope>NUCLEOTIDE SEQUENCE [LARGE SCALE GENOMIC DNA]</scope>
    <source>
        <strain evidence="4">Arlian Lab</strain>
    </source>
</reference>
<feature type="signal peptide" evidence="2">
    <location>
        <begin position="1"/>
        <end position="21"/>
    </location>
</feature>